<evidence type="ECO:0000259" key="1">
    <source>
        <dbReference type="Pfam" id="PF07969"/>
    </source>
</evidence>
<dbReference type="Gene3D" id="2.30.40.10">
    <property type="entry name" value="Urease, subunit C, domain 1"/>
    <property type="match status" value="1"/>
</dbReference>
<dbReference type="EC" id="3.5.4.1" evidence="2"/>
<dbReference type="GO" id="GO:0004131">
    <property type="term" value="F:cytosine deaminase activity"/>
    <property type="evidence" value="ECO:0007669"/>
    <property type="project" value="UniProtKB-EC"/>
</dbReference>
<protein>
    <submittedName>
        <fullName evidence="2">Cytosine deaminase</fullName>
        <ecNumber evidence="2">3.5.4.1</ecNumber>
    </submittedName>
</protein>
<dbReference type="SUPFAM" id="SSF51556">
    <property type="entry name" value="Metallo-dependent hydrolases"/>
    <property type="match status" value="1"/>
</dbReference>
<organism evidence="2 3">
    <name type="scientific">Micrococcus lylae</name>
    <dbReference type="NCBI Taxonomy" id="1273"/>
    <lineage>
        <taxon>Bacteria</taxon>
        <taxon>Bacillati</taxon>
        <taxon>Actinomycetota</taxon>
        <taxon>Actinomycetes</taxon>
        <taxon>Micrococcales</taxon>
        <taxon>Micrococcaceae</taxon>
        <taxon>Micrococcus</taxon>
    </lineage>
</organism>
<dbReference type="PANTHER" id="PTHR32027">
    <property type="entry name" value="CYTOSINE DEAMINASE"/>
    <property type="match status" value="1"/>
</dbReference>
<dbReference type="NCBIfam" id="NF004636">
    <property type="entry name" value="PRK05985.1"/>
    <property type="match status" value="1"/>
</dbReference>
<keyword evidence="2" id="KW-0378">Hydrolase</keyword>
<dbReference type="AlphaFoldDB" id="A0A1R4JWY4"/>
<dbReference type="SUPFAM" id="SSF51338">
    <property type="entry name" value="Composite domain of metallo-dependent hydrolases"/>
    <property type="match status" value="1"/>
</dbReference>
<sequence length="405" mass="43558">MGDLVISDVRPWGGDPVDVRVSDGVIASVEPHGGAGSGDSTVQSEHVDGAGRLLLPSFTDVHVHLDSTRVGLPFEPNKVERRSLWSFIQNDRDNWRNAGKSVAERATHTLGSAIAHGMTRARSYAQIDADCRLERLEGVLAAKEAHAHRASVEVVAFPQAGLLLEPGVPALLEEGLRNGVDLVGGIDPCALDADPRQHLDIVFDLAERHGVGIDIHLHEPAELGLFSAQQIIERVRALDMRGRVTIAHAFFLAGISESQRAQVLADLADLDIALATVAPSGRGTLPLLEILDAGVRIGLGQDGQRDYWSPYGNTDMLDRTWQLAFTNGLRRDSDIERALETATLEGARVIDPTRSRSESRGVGVGETADLVLLPGEYPASAVMDRPGNRTVVRAGRVVARDGELV</sequence>
<evidence type="ECO:0000313" key="3">
    <source>
        <dbReference type="Proteomes" id="UP000196230"/>
    </source>
</evidence>
<dbReference type="RefSeq" id="WP_180525535.1">
    <property type="nucleotide sequence ID" value="NZ_CP126965.1"/>
</dbReference>
<reference evidence="2 3" key="1">
    <citation type="submission" date="2017-02" db="EMBL/GenBank/DDBJ databases">
        <authorList>
            <person name="Peterson S.W."/>
        </authorList>
    </citation>
    <scope>NUCLEOTIDE SEQUENCE [LARGE SCALE GENOMIC DNA]</scope>
    <source>
        <strain evidence="2 3">2B3F</strain>
    </source>
</reference>
<dbReference type="PANTHER" id="PTHR32027:SF9">
    <property type="entry name" value="BLL3847 PROTEIN"/>
    <property type="match status" value="1"/>
</dbReference>
<evidence type="ECO:0000313" key="2">
    <source>
        <dbReference type="EMBL" id="SJN36771.1"/>
    </source>
</evidence>
<dbReference type="Proteomes" id="UP000196230">
    <property type="component" value="Unassembled WGS sequence"/>
</dbReference>
<dbReference type="InterPro" id="IPR013108">
    <property type="entry name" value="Amidohydro_3"/>
</dbReference>
<dbReference type="InterPro" id="IPR032466">
    <property type="entry name" value="Metal_Hydrolase"/>
</dbReference>
<dbReference type="InterPro" id="IPR052349">
    <property type="entry name" value="Metallo-hydrolase_Enzymes"/>
</dbReference>
<accession>A0A1R4JWY4</accession>
<dbReference type="Pfam" id="PF07969">
    <property type="entry name" value="Amidohydro_3"/>
    <property type="match status" value="1"/>
</dbReference>
<proteinExistence type="predicted"/>
<feature type="domain" description="Amidohydrolase 3" evidence="1">
    <location>
        <begin position="108"/>
        <end position="399"/>
    </location>
</feature>
<dbReference type="InterPro" id="IPR011059">
    <property type="entry name" value="Metal-dep_hydrolase_composite"/>
</dbReference>
<gene>
    <name evidence="2" type="ORF">FM125_11235</name>
</gene>
<name>A0A1R4JWY4_9MICC</name>
<dbReference type="Gene3D" id="3.20.20.140">
    <property type="entry name" value="Metal-dependent hydrolases"/>
    <property type="match status" value="1"/>
</dbReference>
<dbReference type="EMBL" id="FUKP01000071">
    <property type="protein sequence ID" value="SJN36771.1"/>
    <property type="molecule type" value="Genomic_DNA"/>
</dbReference>